<evidence type="ECO:0000256" key="6">
    <source>
        <dbReference type="ARBA" id="ARBA00023180"/>
    </source>
</evidence>
<dbReference type="PRINTS" id="PR00724">
    <property type="entry name" value="CRBOXYPTASEC"/>
</dbReference>
<name>A0AA40DY23_9PEZI</name>
<dbReference type="InterPro" id="IPR029058">
    <property type="entry name" value="AB_hydrolase_fold"/>
</dbReference>
<dbReference type="SUPFAM" id="SSF53474">
    <property type="entry name" value="alpha/beta-Hydrolases"/>
    <property type="match status" value="1"/>
</dbReference>
<dbReference type="PROSITE" id="PS00560">
    <property type="entry name" value="CARBOXYPEPT_SER_HIS"/>
    <property type="match status" value="1"/>
</dbReference>
<evidence type="ECO:0000256" key="5">
    <source>
        <dbReference type="ARBA" id="ARBA00022801"/>
    </source>
</evidence>
<protein>
    <submittedName>
        <fullName evidence="9">Alpha/Beta hydrolase protein</fullName>
    </submittedName>
</protein>
<gene>
    <name evidence="9" type="ORF">B0H67DRAFT_643903</name>
</gene>
<evidence type="ECO:0000256" key="3">
    <source>
        <dbReference type="ARBA" id="ARBA00022670"/>
    </source>
</evidence>
<keyword evidence="3" id="KW-0645">Protease</keyword>
<evidence type="ECO:0000256" key="8">
    <source>
        <dbReference type="SAM" id="SignalP"/>
    </source>
</evidence>
<dbReference type="GO" id="GO:0000324">
    <property type="term" value="C:fungal-type vacuole"/>
    <property type="evidence" value="ECO:0007669"/>
    <property type="project" value="TreeGrafter"/>
</dbReference>
<accession>A0AA40DY23</accession>
<evidence type="ECO:0000313" key="10">
    <source>
        <dbReference type="Proteomes" id="UP001172102"/>
    </source>
</evidence>
<dbReference type="EMBL" id="JAUKUA010000003">
    <property type="protein sequence ID" value="KAK0720679.1"/>
    <property type="molecule type" value="Genomic_DNA"/>
</dbReference>
<evidence type="ECO:0000256" key="1">
    <source>
        <dbReference type="ARBA" id="ARBA00009431"/>
    </source>
</evidence>
<sequence>MIPRVLSAWAVLGLVFLTEGAIGRSITPSNSIVASHRDPDIKVTFQEVISPPSLTSHQPQPINISSNPHLRNYPLNVKSYSGYITLPSISADNQRYKANVFFWFIEARESPRTAPLTVWLQGGPGAASSTQVVSGHNGPCIVQPDAKSTAPNPWSWNSVSNMLYIDQPVQIGFSYDDEPVNVGGKGAFSSQDPRRTVNTTAAAARVIKELLSAWFGEFGQYKRHSINIWSRSYGGHFAPAVANLLLPPSKGSIVTHIPRGCRKRDHKDSNFHIGINSVGIINGIVDLVIQAPSYPKFAINNTYGIKAISDEAATLAMQSITKPGNRGTNTSVNSVCAAAFGFCWANVYGVYEAISGRNPFDITHPLPDPPPPIYGQEFLNSERVREELGARINFTDTSGVVASGFIATGDFVRGYTHEISSLLDAGVKVALIYGDRDYRANWRGGEAISLALRHASHLSFAATSYTDISTNNSYIGGKVRQHENLSFSRVFQAGHEVPYYQPQTAYEIFARTLRGLNIATGAVDATPYGKNGYRKREEPTGGRSSVVDAKASY</sequence>
<dbReference type="InterPro" id="IPR001563">
    <property type="entry name" value="Peptidase_S10"/>
</dbReference>
<dbReference type="AlphaFoldDB" id="A0AA40DY23"/>
<feature type="chain" id="PRO_5041409209" evidence="8">
    <location>
        <begin position="24"/>
        <end position="553"/>
    </location>
</feature>
<feature type="signal peptide" evidence="8">
    <location>
        <begin position="1"/>
        <end position="23"/>
    </location>
</feature>
<keyword evidence="10" id="KW-1185">Reference proteome</keyword>
<reference evidence="9" key="1">
    <citation type="submission" date="2023-06" db="EMBL/GenBank/DDBJ databases">
        <title>Genome-scale phylogeny and comparative genomics of the fungal order Sordariales.</title>
        <authorList>
            <consortium name="Lawrence Berkeley National Laboratory"/>
            <person name="Hensen N."/>
            <person name="Bonometti L."/>
            <person name="Westerberg I."/>
            <person name="Brannstrom I.O."/>
            <person name="Guillou S."/>
            <person name="Cros-Aarteil S."/>
            <person name="Calhoun S."/>
            <person name="Haridas S."/>
            <person name="Kuo A."/>
            <person name="Mondo S."/>
            <person name="Pangilinan J."/>
            <person name="Riley R."/>
            <person name="Labutti K."/>
            <person name="Andreopoulos B."/>
            <person name="Lipzen A."/>
            <person name="Chen C."/>
            <person name="Yanf M."/>
            <person name="Daum C."/>
            <person name="Ng V."/>
            <person name="Clum A."/>
            <person name="Steindorff A."/>
            <person name="Ohm R."/>
            <person name="Martin F."/>
            <person name="Silar P."/>
            <person name="Natvig D."/>
            <person name="Lalanne C."/>
            <person name="Gautier V."/>
            <person name="Ament-Velasquez S.L."/>
            <person name="Kruys A."/>
            <person name="Hutchinson M.I."/>
            <person name="Powell A.J."/>
            <person name="Barry K."/>
            <person name="Miller A.N."/>
            <person name="Grigoriev I.V."/>
            <person name="Debuchy R."/>
            <person name="Gladieux P."/>
            <person name="Thoren M.H."/>
            <person name="Johannesson H."/>
        </authorList>
    </citation>
    <scope>NUCLEOTIDE SEQUENCE</scope>
    <source>
        <strain evidence="9">SMH4607-1</strain>
    </source>
</reference>
<keyword evidence="6" id="KW-0325">Glycoprotein</keyword>
<comment type="similarity">
    <text evidence="1">Belongs to the peptidase S10 family.</text>
</comment>
<keyword evidence="4 8" id="KW-0732">Signal</keyword>
<evidence type="ECO:0000313" key="9">
    <source>
        <dbReference type="EMBL" id="KAK0720679.1"/>
    </source>
</evidence>
<evidence type="ECO:0000256" key="2">
    <source>
        <dbReference type="ARBA" id="ARBA00022645"/>
    </source>
</evidence>
<dbReference type="PANTHER" id="PTHR11802:SF189">
    <property type="entry name" value="CARBOXYPEPTIDASE"/>
    <property type="match status" value="1"/>
</dbReference>
<keyword evidence="5 9" id="KW-0378">Hydrolase</keyword>
<keyword evidence="2" id="KW-0121">Carboxypeptidase</keyword>
<dbReference type="InterPro" id="IPR033124">
    <property type="entry name" value="Ser_caboxypep_his_AS"/>
</dbReference>
<dbReference type="GO" id="GO:0004185">
    <property type="term" value="F:serine-type carboxypeptidase activity"/>
    <property type="evidence" value="ECO:0007669"/>
    <property type="project" value="InterPro"/>
</dbReference>
<dbReference type="Pfam" id="PF00450">
    <property type="entry name" value="Peptidase_S10"/>
    <property type="match status" value="1"/>
</dbReference>
<comment type="caution">
    <text evidence="9">The sequence shown here is derived from an EMBL/GenBank/DDBJ whole genome shotgun (WGS) entry which is preliminary data.</text>
</comment>
<evidence type="ECO:0000256" key="4">
    <source>
        <dbReference type="ARBA" id="ARBA00022729"/>
    </source>
</evidence>
<proteinExistence type="inferred from homology"/>
<dbReference type="Gene3D" id="3.40.50.1820">
    <property type="entry name" value="alpha/beta hydrolase"/>
    <property type="match status" value="1"/>
</dbReference>
<organism evidence="9 10">
    <name type="scientific">Lasiosphaeris hirsuta</name>
    <dbReference type="NCBI Taxonomy" id="260670"/>
    <lineage>
        <taxon>Eukaryota</taxon>
        <taxon>Fungi</taxon>
        <taxon>Dikarya</taxon>
        <taxon>Ascomycota</taxon>
        <taxon>Pezizomycotina</taxon>
        <taxon>Sordariomycetes</taxon>
        <taxon>Sordariomycetidae</taxon>
        <taxon>Sordariales</taxon>
        <taxon>Lasiosphaeriaceae</taxon>
        <taxon>Lasiosphaeris</taxon>
    </lineage>
</organism>
<evidence type="ECO:0000256" key="7">
    <source>
        <dbReference type="SAM" id="MobiDB-lite"/>
    </source>
</evidence>
<dbReference type="GO" id="GO:0006508">
    <property type="term" value="P:proteolysis"/>
    <property type="evidence" value="ECO:0007669"/>
    <property type="project" value="UniProtKB-KW"/>
</dbReference>
<dbReference type="Proteomes" id="UP001172102">
    <property type="component" value="Unassembled WGS sequence"/>
</dbReference>
<feature type="region of interest" description="Disordered" evidence="7">
    <location>
        <begin position="528"/>
        <end position="553"/>
    </location>
</feature>
<dbReference type="PANTHER" id="PTHR11802">
    <property type="entry name" value="SERINE PROTEASE FAMILY S10 SERINE CARBOXYPEPTIDASE"/>
    <property type="match status" value="1"/>
</dbReference>